<dbReference type="OrthoDB" id="205794at2759"/>
<evidence type="ECO:0000256" key="1">
    <source>
        <dbReference type="ARBA" id="ARBA00004123"/>
    </source>
</evidence>
<reference evidence="6 7" key="1">
    <citation type="submission" date="2018-12" db="EMBL/GenBank/DDBJ databases">
        <authorList>
            <person name="Tiukova I."/>
            <person name="Dainat J."/>
        </authorList>
    </citation>
    <scope>NUCLEOTIDE SEQUENCE [LARGE SCALE GENOMIC DNA]</scope>
</reference>
<keyword evidence="4" id="KW-0508">mRNA splicing</keyword>
<dbReference type="AlphaFoldDB" id="A0A448YSJ4"/>
<comment type="subcellular location">
    <subcellularLocation>
        <location evidence="1">Nucleus</location>
    </subcellularLocation>
</comment>
<dbReference type="STRING" id="13370.A0A448YSJ4"/>
<gene>
    <name evidence="6" type="ORF">BRENAR_LOCUS4610</name>
</gene>
<dbReference type="GO" id="GO:0006397">
    <property type="term" value="P:mRNA processing"/>
    <property type="evidence" value="ECO:0007669"/>
    <property type="project" value="UniProtKB-KW"/>
</dbReference>
<dbReference type="InterPro" id="IPR008409">
    <property type="entry name" value="SPF27"/>
</dbReference>
<sequence>MTLDYIPYLDDGVEVDSSVELQVQEEMNGTNTDELHPYVVSKFPDITREHPLDIPITRDGMGMERLASRYTSVEGDSKLKKEDKLKLLTSYSMLRSRTLEVFDRNMTSIENEWLVSLDELERLNDRADLEIGRKRKQIDDLFASRKKRCLEFSPINDFLRNRWNDKIDELINVGVQVAERELEKETE</sequence>
<dbReference type="Proteomes" id="UP000290900">
    <property type="component" value="Unassembled WGS sequence"/>
</dbReference>
<evidence type="ECO:0000313" key="7">
    <source>
        <dbReference type="Proteomes" id="UP000290900"/>
    </source>
</evidence>
<organism evidence="6 7">
    <name type="scientific">Brettanomyces naardenensis</name>
    <name type="common">Yeast</name>
    <dbReference type="NCBI Taxonomy" id="13370"/>
    <lineage>
        <taxon>Eukaryota</taxon>
        <taxon>Fungi</taxon>
        <taxon>Dikarya</taxon>
        <taxon>Ascomycota</taxon>
        <taxon>Saccharomycotina</taxon>
        <taxon>Pichiomycetes</taxon>
        <taxon>Pichiales</taxon>
        <taxon>Pichiaceae</taxon>
        <taxon>Brettanomyces</taxon>
    </lineage>
</organism>
<dbReference type="GO" id="GO:0005681">
    <property type="term" value="C:spliceosomal complex"/>
    <property type="evidence" value="ECO:0007669"/>
    <property type="project" value="UniProtKB-KW"/>
</dbReference>
<name>A0A448YSJ4_BRENA</name>
<dbReference type="Pfam" id="PF05700">
    <property type="entry name" value="BCAS2"/>
    <property type="match status" value="1"/>
</dbReference>
<keyword evidence="7" id="KW-1185">Reference proteome</keyword>
<keyword evidence="5" id="KW-0539">Nucleus</keyword>
<protein>
    <submittedName>
        <fullName evidence="6">DEKNAAC104974</fullName>
    </submittedName>
</protein>
<accession>A0A448YSJ4</accession>
<dbReference type="EMBL" id="CAACVR010000056">
    <property type="protein sequence ID" value="VEU23881.1"/>
    <property type="molecule type" value="Genomic_DNA"/>
</dbReference>
<evidence type="ECO:0000313" key="6">
    <source>
        <dbReference type="EMBL" id="VEU23881.1"/>
    </source>
</evidence>
<dbReference type="GO" id="GO:0008380">
    <property type="term" value="P:RNA splicing"/>
    <property type="evidence" value="ECO:0007669"/>
    <property type="project" value="UniProtKB-KW"/>
</dbReference>
<keyword evidence="3" id="KW-0747">Spliceosome</keyword>
<evidence type="ECO:0000256" key="2">
    <source>
        <dbReference type="ARBA" id="ARBA00022664"/>
    </source>
</evidence>
<keyword evidence="2" id="KW-0507">mRNA processing</keyword>
<proteinExistence type="predicted"/>
<evidence type="ECO:0000256" key="5">
    <source>
        <dbReference type="ARBA" id="ARBA00023242"/>
    </source>
</evidence>
<dbReference type="InParanoid" id="A0A448YSJ4"/>
<evidence type="ECO:0000256" key="3">
    <source>
        <dbReference type="ARBA" id="ARBA00022728"/>
    </source>
</evidence>
<evidence type="ECO:0000256" key="4">
    <source>
        <dbReference type="ARBA" id="ARBA00023187"/>
    </source>
</evidence>